<keyword evidence="2" id="KW-1185">Reference proteome</keyword>
<reference evidence="1" key="1">
    <citation type="submission" date="2020-08" db="EMBL/GenBank/DDBJ databases">
        <title>Multicomponent nature underlies the extraordinary mechanical properties of spider dragline silk.</title>
        <authorList>
            <person name="Kono N."/>
            <person name="Nakamura H."/>
            <person name="Mori M."/>
            <person name="Yoshida Y."/>
            <person name="Ohtoshi R."/>
            <person name="Malay A.D."/>
            <person name="Moran D.A.P."/>
            <person name="Tomita M."/>
            <person name="Numata K."/>
            <person name="Arakawa K."/>
        </authorList>
    </citation>
    <scope>NUCLEOTIDE SEQUENCE</scope>
</reference>
<evidence type="ECO:0000313" key="2">
    <source>
        <dbReference type="Proteomes" id="UP000886998"/>
    </source>
</evidence>
<dbReference type="Proteomes" id="UP000886998">
    <property type="component" value="Unassembled WGS sequence"/>
</dbReference>
<comment type="caution">
    <text evidence="1">The sequence shown here is derived from an EMBL/GenBank/DDBJ whole genome shotgun (WGS) entry which is preliminary data.</text>
</comment>
<accession>A0A8X6YUM3</accession>
<dbReference type="AlphaFoldDB" id="A0A8X6YUM3"/>
<gene>
    <name evidence="1" type="ORF">TNIN_475301</name>
</gene>
<dbReference type="EMBL" id="BMAV01022854">
    <property type="protein sequence ID" value="GFY78192.1"/>
    <property type="molecule type" value="Genomic_DNA"/>
</dbReference>
<sequence>MDSSLSLYIRSLWDLSPQASPVPLRKNRSPSSEGIRFQFVHPPLSRCRYHRVPGMLWAWCEAGKRGVAAHTADLKSPYSGVRFRISLFLSLSNQSVLRLNAN</sequence>
<protein>
    <submittedName>
        <fullName evidence="1">Uncharacterized protein</fullName>
    </submittedName>
</protein>
<organism evidence="1 2">
    <name type="scientific">Trichonephila inaurata madagascariensis</name>
    <dbReference type="NCBI Taxonomy" id="2747483"/>
    <lineage>
        <taxon>Eukaryota</taxon>
        <taxon>Metazoa</taxon>
        <taxon>Ecdysozoa</taxon>
        <taxon>Arthropoda</taxon>
        <taxon>Chelicerata</taxon>
        <taxon>Arachnida</taxon>
        <taxon>Araneae</taxon>
        <taxon>Araneomorphae</taxon>
        <taxon>Entelegynae</taxon>
        <taxon>Araneoidea</taxon>
        <taxon>Nephilidae</taxon>
        <taxon>Trichonephila</taxon>
        <taxon>Trichonephila inaurata</taxon>
    </lineage>
</organism>
<proteinExistence type="predicted"/>
<name>A0A8X6YUM3_9ARAC</name>
<evidence type="ECO:0000313" key="1">
    <source>
        <dbReference type="EMBL" id="GFY78192.1"/>
    </source>
</evidence>